<sequence length="68" mass="7761">MPTTEQRLAALERDRIARYDAWLQTLTDAEFDAEVEKLRRANPDAWASLDAMTLDEINAELAQRGVNL</sequence>
<proteinExistence type="predicted"/>
<dbReference type="EMBL" id="CADCTR010002265">
    <property type="protein sequence ID" value="CAA9342531.1"/>
    <property type="molecule type" value="Genomic_DNA"/>
</dbReference>
<accession>A0A6J4LVM2</accession>
<organism evidence="1">
    <name type="scientific">uncultured Chloroflexia bacterium</name>
    <dbReference type="NCBI Taxonomy" id="1672391"/>
    <lineage>
        <taxon>Bacteria</taxon>
        <taxon>Bacillati</taxon>
        <taxon>Chloroflexota</taxon>
        <taxon>Chloroflexia</taxon>
        <taxon>environmental samples</taxon>
    </lineage>
</organism>
<name>A0A6J4LVM2_9CHLR</name>
<protein>
    <submittedName>
        <fullName evidence="1">Uncharacterized protein</fullName>
    </submittedName>
</protein>
<reference evidence="1" key="1">
    <citation type="submission" date="2020-02" db="EMBL/GenBank/DDBJ databases">
        <authorList>
            <person name="Meier V. D."/>
        </authorList>
    </citation>
    <scope>NUCLEOTIDE SEQUENCE</scope>
    <source>
        <strain evidence="1">AVDCRST_MAG93</strain>
    </source>
</reference>
<dbReference type="AlphaFoldDB" id="A0A6J4LVM2"/>
<evidence type="ECO:0000313" key="1">
    <source>
        <dbReference type="EMBL" id="CAA9342531.1"/>
    </source>
</evidence>
<gene>
    <name evidence="1" type="ORF">AVDCRST_MAG93-6718</name>
</gene>